<dbReference type="Gene3D" id="3.80.10.10">
    <property type="entry name" value="Ribonuclease Inhibitor"/>
    <property type="match status" value="1"/>
</dbReference>
<evidence type="ECO:0000313" key="2">
    <source>
        <dbReference type="EMBL" id="ORY92511.1"/>
    </source>
</evidence>
<dbReference type="SUPFAM" id="SSF52047">
    <property type="entry name" value="RNI-like"/>
    <property type="match status" value="1"/>
</dbReference>
<keyword evidence="3" id="KW-1185">Reference proteome</keyword>
<name>A0A1Y2G3I1_9BASI</name>
<proteinExistence type="predicted"/>
<dbReference type="InParanoid" id="A0A1Y2G3I1"/>
<evidence type="ECO:0000256" key="1">
    <source>
        <dbReference type="SAM" id="MobiDB-lite"/>
    </source>
</evidence>
<dbReference type="Proteomes" id="UP000193467">
    <property type="component" value="Unassembled WGS sequence"/>
</dbReference>
<dbReference type="InterPro" id="IPR032675">
    <property type="entry name" value="LRR_dom_sf"/>
</dbReference>
<feature type="compositionally biased region" description="Low complexity" evidence="1">
    <location>
        <begin position="602"/>
        <end position="623"/>
    </location>
</feature>
<dbReference type="EMBL" id="MCGR01000001">
    <property type="protein sequence ID" value="ORY92511.1"/>
    <property type="molecule type" value="Genomic_DNA"/>
</dbReference>
<feature type="compositionally biased region" description="Basic and acidic residues" evidence="1">
    <location>
        <begin position="34"/>
        <end position="43"/>
    </location>
</feature>
<organism evidence="2 3">
    <name type="scientific">Leucosporidium creatinivorum</name>
    <dbReference type="NCBI Taxonomy" id="106004"/>
    <lineage>
        <taxon>Eukaryota</taxon>
        <taxon>Fungi</taxon>
        <taxon>Dikarya</taxon>
        <taxon>Basidiomycota</taxon>
        <taxon>Pucciniomycotina</taxon>
        <taxon>Microbotryomycetes</taxon>
        <taxon>Leucosporidiales</taxon>
        <taxon>Leucosporidium</taxon>
    </lineage>
</organism>
<reference evidence="2 3" key="1">
    <citation type="submission" date="2016-07" db="EMBL/GenBank/DDBJ databases">
        <title>Pervasive Adenine N6-methylation of Active Genes in Fungi.</title>
        <authorList>
            <consortium name="DOE Joint Genome Institute"/>
            <person name="Mondo S.J."/>
            <person name="Dannebaum R.O."/>
            <person name="Kuo R.C."/>
            <person name="Labutti K."/>
            <person name="Haridas S."/>
            <person name="Kuo A."/>
            <person name="Salamov A."/>
            <person name="Ahrendt S.R."/>
            <person name="Lipzen A."/>
            <person name="Sullivan W."/>
            <person name="Andreopoulos W.B."/>
            <person name="Clum A."/>
            <person name="Lindquist E."/>
            <person name="Daum C."/>
            <person name="Ramamoorthy G.K."/>
            <person name="Gryganskyi A."/>
            <person name="Culley D."/>
            <person name="Magnuson J.K."/>
            <person name="James T.Y."/>
            <person name="O'Malley M.A."/>
            <person name="Stajich J.E."/>
            <person name="Spatafora J.W."/>
            <person name="Visel A."/>
            <person name="Grigoriev I.V."/>
        </authorList>
    </citation>
    <scope>NUCLEOTIDE SEQUENCE [LARGE SCALE GENOMIC DNA]</scope>
    <source>
        <strain evidence="2 3">62-1032</strain>
    </source>
</reference>
<accession>A0A1Y2G3I1</accession>
<evidence type="ECO:0000313" key="3">
    <source>
        <dbReference type="Proteomes" id="UP000193467"/>
    </source>
</evidence>
<dbReference type="AlphaFoldDB" id="A0A1Y2G3I1"/>
<feature type="region of interest" description="Disordered" evidence="1">
    <location>
        <begin position="1"/>
        <end position="43"/>
    </location>
</feature>
<feature type="region of interest" description="Disordered" evidence="1">
    <location>
        <begin position="600"/>
        <end position="681"/>
    </location>
</feature>
<gene>
    <name evidence="2" type="ORF">BCR35DRAFT_297953</name>
</gene>
<dbReference type="OrthoDB" id="2533752at2759"/>
<sequence length="681" mass="74919">MFENGYRPRRPTKAEEHADEEQQQATRRKRVKRAQNEHDLATRRDSGLVMSAIPGIGYRDFALGPSKPSKTRTQLDQLVYSSRRLPSSSTSTVVPSLQSICISRVADGFGSPAAWDHLDRYAHLPHVPALLQAVLERIGGPLLPFDVWRRFAMVFSDDLPTRRRTYRGLCVADEAEIDWLKEENELAMQEWASAGPRGRELAAPSYFLAILDLAHDVSFADQDLSKLRRIAPLLAVLKLDYTRVSDDGVAWIARLASQDGCYQHLQVLSLKGLRKVTDEGVLRLAKLRLRMLDLRETACTKRLRSQLNQVTSSSSSTTSSWSIARYRQELDRIGLELELFGGSFSLSRTLTYLHSLAHRLNYSTDPSPPPTKPISVHLSAITRQQAGAASAHSSASKTAEELYTEQMALSTKPKAAAYHQAYGAVTSTMNISRQLLEDSGIVETEKGAAFRSRNDAVLGGSYIGPGKTGGRSMFEVGHRKLSAEAGPLSDSDEELEMEEQRRAREVEAAEAYDAQPAGSGALLFYRAPRPVVSESKPRSIVAASPSDLILLRHLPYRPPYDPSPSSDDYTLPLASPSQTQAAPFELGAVKLRKRQDDGADDLLSLFSASSSSSSRKPTPSSRPVQPPKPTNPFAAKRKPTSNPPPRRAPPSSSSSAIEPALPRKGPVLARPLGLAPMFRRR</sequence>
<protein>
    <submittedName>
        <fullName evidence="2">Uncharacterized protein</fullName>
    </submittedName>
</protein>
<comment type="caution">
    <text evidence="2">The sequence shown here is derived from an EMBL/GenBank/DDBJ whole genome shotgun (WGS) entry which is preliminary data.</text>
</comment>